<evidence type="ECO:0000259" key="2">
    <source>
        <dbReference type="PROSITE" id="PS51384"/>
    </source>
</evidence>
<dbReference type="CDD" id="cd06193">
    <property type="entry name" value="siderophore_interacting"/>
    <property type="match status" value="1"/>
</dbReference>
<dbReference type="InterPro" id="IPR017927">
    <property type="entry name" value="FAD-bd_FR_type"/>
</dbReference>
<evidence type="ECO:0000256" key="1">
    <source>
        <dbReference type="ARBA" id="ARBA00035644"/>
    </source>
</evidence>
<dbReference type="AlphaFoldDB" id="A0A9X4E3B3"/>
<keyword evidence="5" id="KW-1185">Reference proteome</keyword>
<dbReference type="Pfam" id="PF04954">
    <property type="entry name" value="SIP"/>
    <property type="match status" value="1"/>
</dbReference>
<gene>
    <name evidence="3" type="ORF">ORY91_000562</name>
    <name evidence="4" type="ORF">V9W64_02180</name>
</gene>
<evidence type="ECO:0000313" key="5">
    <source>
        <dbReference type="Proteomes" id="UP001149607"/>
    </source>
</evidence>
<reference evidence="4" key="2">
    <citation type="submission" date="2024-02" db="EMBL/GenBank/DDBJ databases">
        <title>Neisseria leonii sp. nov.</title>
        <authorList>
            <person name="Boutroux M."/>
            <person name="Favre-Rochex S."/>
            <person name="Gorgette O."/>
            <person name="Touak G."/>
            <person name="Muhle E."/>
            <person name="Chesneau O."/>
            <person name="Clermont D."/>
            <person name="Rahi P."/>
        </authorList>
    </citation>
    <scope>NUCLEOTIDE SEQUENCE</scope>
    <source>
        <strain evidence="4">51.81</strain>
    </source>
</reference>
<organism evidence="3">
    <name type="scientific">Neisseria leonii</name>
    <dbReference type="NCBI Taxonomy" id="2995413"/>
    <lineage>
        <taxon>Bacteria</taxon>
        <taxon>Pseudomonadati</taxon>
        <taxon>Pseudomonadota</taxon>
        <taxon>Betaproteobacteria</taxon>
        <taxon>Neisseriales</taxon>
        <taxon>Neisseriaceae</taxon>
        <taxon>Neisseria</taxon>
    </lineage>
</organism>
<sequence>MTAPHPRRARHIHVQSWQDLSPNLRRIVFHSPELADYPYRCNGAHIKLLFPRDGQTAPQLPEYSETRGIIWHDKTAKPLARAYTLRHFDRERLTLTVDFVLHGDNGPASAFAEAPAVGRTVGLSVPGGPVPMLKPAARYLFAGDLTALPAIHAMLEEADPQAEGDLLLWLPEPADLPGLPLPAAMRLHTFYAPLGRPDTAAEMAEQFARCRPAQNDVYIWIAGEADLTARLRRTARQDWQIPLKNCYAIPYWRIGENEDDYHDKRHDFLDSDATGSLN</sequence>
<dbReference type="InterPro" id="IPR039261">
    <property type="entry name" value="FNR_nucleotide-bd"/>
</dbReference>
<feature type="domain" description="FAD-binding FR-type" evidence="2">
    <location>
        <begin position="4"/>
        <end position="136"/>
    </location>
</feature>
<dbReference type="PANTHER" id="PTHR30157">
    <property type="entry name" value="FERRIC REDUCTASE, NADPH-DEPENDENT"/>
    <property type="match status" value="1"/>
</dbReference>
<dbReference type="SUPFAM" id="SSF63380">
    <property type="entry name" value="Riboflavin synthase domain-like"/>
    <property type="match status" value="1"/>
</dbReference>
<dbReference type="InterPro" id="IPR007037">
    <property type="entry name" value="SIP_rossman_dom"/>
</dbReference>
<evidence type="ECO:0000313" key="3">
    <source>
        <dbReference type="EMBL" id="MDD9327181.1"/>
    </source>
</evidence>
<name>A0A9X4E3B3_9NEIS</name>
<dbReference type="EMBL" id="CP146598">
    <property type="protein sequence ID" value="WWY03574.1"/>
    <property type="molecule type" value="Genomic_DNA"/>
</dbReference>
<comment type="similarity">
    <text evidence="1">Belongs to the SIP oxidoreductase family.</text>
</comment>
<accession>A0A9X4E3B3</accession>
<dbReference type="GO" id="GO:0016491">
    <property type="term" value="F:oxidoreductase activity"/>
    <property type="evidence" value="ECO:0007669"/>
    <property type="project" value="InterPro"/>
</dbReference>
<dbReference type="PROSITE" id="PS51384">
    <property type="entry name" value="FAD_FR"/>
    <property type="match status" value="1"/>
</dbReference>
<dbReference type="InterPro" id="IPR013113">
    <property type="entry name" value="SIP_FAD-bd"/>
</dbReference>
<dbReference type="PANTHER" id="PTHR30157:SF0">
    <property type="entry name" value="NADPH-DEPENDENT FERRIC-CHELATE REDUCTASE"/>
    <property type="match status" value="1"/>
</dbReference>
<dbReference type="RefSeq" id="WP_274584448.1">
    <property type="nucleotide sequence ID" value="NZ_CP145811.1"/>
</dbReference>
<dbReference type="InterPro" id="IPR039374">
    <property type="entry name" value="SIP_fam"/>
</dbReference>
<dbReference type="EMBL" id="JAPQFL010000001">
    <property type="protein sequence ID" value="MDD9327181.1"/>
    <property type="molecule type" value="Genomic_DNA"/>
</dbReference>
<evidence type="ECO:0000313" key="4">
    <source>
        <dbReference type="EMBL" id="WWY03574.1"/>
    </source>
</evidence>
<reference evidence="3" key="1">
    <citation type="submission" date="2022-10" db="EMBL/GenBank/DDBJ databases">
        <authorList>
            <person name="Boutroux M."/>
        </authorList>
    </citation>
    <scope>NUCLEOTIDE SEQUENCE</scope>
    <source>
        <strain evidence="3">51.81</strain>
    </source>
</reference>
<proteinExistence type="inferred from homology"/>
<dbReference type="Gene3D" id="2.40.30.10">
    <property type="entry name" value="Translation factors"/>
    <property type="match status" value="1"/>
</dbReference>
<dbReference type="Gene3D" id="3.40.50.80">
    <property type="entry name" value="Nucleotide-binding domain of ferredoxin-NADP reductase (FNR) module"/>
    <property type="match status" value="1"/>
</dbReference>
<dbReference type="Pfam" id="PF08021">
    <property type="entry name" value="FAD_binding_9"/>
    <property type="match status" value="1"/>
</dbReference>
<protein>
    <submittedName>
        <fullName evidence="3">Siderophore-interacting protein</fullName>
    </submittedName>
</protein>
<dbReference type="Proteomes" id="UP001149607">
    <property type="component" value="Chromosome"/>
</dbReference>
<dbReference type="InterPro" id="IPR017938">
    <property type="entry name" value="Riboflavin_synthase-like_b-brl"/>
</dbReference>